<dbReference type="EMBL" id="CACSIP010000012">
    <property type="protein sequence ID" value="CAA0108814.1"/>
    <property type="molecule type" value="Genomic_DNA"/>
</dbReference>
<sequence>MTEPSDLPRWKLPELRRANSVDDVIANFDAVIDWSIEAENGIGYFATVYKRATLAIRDKIAAGDYFDDNARMTRFDIIFAQRYFDALNAYFHPRDYEAPTHVWQWCFDGHEYETPDQPIMLQHMLTAVNSHVNLDLGIAAMMAAQDTGLRSMRDDFNRINDLLAGEVTLFLDTLGELSGRVKVIRRILLCEDRILNQVLRVFRDLAWSFANQLDMQSDRRRDHIGVHDSWAGVLGSYYLHPTDTINGLVRWIREVESQDIAHNIRVLDGRAR</sequence>
<keyword evidence="2" id="KW-1185">Reference proteome</keyword>
<dbReference type="OrthoDB" id="583431at2"/>
<gene>
    <name evidence="1" type="ORF">AELLOGFF_00642</name>
</gene>
<evidence type="ECO:0000313" key="1">
    <source>
        <dbReference type="EMBL" id="CAA0108814.1"/>
    </source>
</evidence>
<accession>A0A5S9PV35</accession>
<dbReference type="AlphaFoldDB" id="A0A5S9PV35"/>
<dbReference type="Pfam" id="PF19458">
    <property type="entry name" value="DUF5995"/>
    <property type="match status" value="1"/>
</dbReference>
<dbReference type="RefSeq" id="WP_159230070.1">
    <property type="nucleotide sequence ID" value="NZ_CACSIP010000012.1"/>
</dbReference>
<reference evidence="1 2" key="1">
    <citation type="submission" date="2019-11" db="EMBL/GenBank/DDBJ databases">
        <authorList>
            <person name="Holert J."/>
        </authorList>
    </citation>
    <scope>NUCLEOTIDE SEQUENCE [LARGE SCALE GENOMIC DNA]</scope>
    <source>
        <strain evidence="1">BC8_1</strain>
    </source>
</reference>
<dbReference type="Proteomes" id="UP000430146">
    <property type="component" value="Unassembled WGS sequence"/>
</dbReference>
<dbReference type="InterPro" id="IPR046037">
    <property type="entry name" value="DUF5995"/>
</dbReference>
<organism evidence="1 2">
    <name type="scientific">Mycolicibacterium vanbaalenii</name>
    <name type="common">Mycobacterium vanbaalenii</name>
    <dbReference type="NCBI Taxonomy" id="110539"/>
    <lineage>
        <taxon>Bacteria</taxon>
        <taxon>Bacillati</taxon>
        <taxon>Actinomycetota</taxon>
        <taxon>Actinomycetes</taxon>
        <taxon>Mycobacteriales</taxon>
        <taxon>Mycobacteriaceae</taxon>
        <taxon>Mycolicibacterium</taxon>
    </lineage>
</organism>
<protein>
    <submittedName>
        <fullName evidence="1">Uncharacterized protein</fullName>
    </submittedName>
</protein>
<name>A0A5S9PV35_MYCVN</name>
<proteinExistence type="predicted"/>
<evidence type="ECO:0000313" key="2">
    <source>
        <dbReference type="Proteomes" id="UP000430146"/>
    </source>
</evidence>